<proteinExistence type="predicted"/>
<evidence type="ECO:0000313" key="1">
    <source>
        <dbReference type="EMBL" id="KAK9236820.1"/>
    </source>
</evidence>
<protein>
    <submittedName>
        <fullName evidence="1">NRDE-2, necessary for RNA interference-domain-containing protein</fullName>
    </submittedName>
</protein>
<accession>A0ACC3SZI5</accession>
<name>A0ACC3SZI5_LIPKO</name>
<dbReference type="Proteomes" id="UP001433508">
    <property type="component" value="Unassembled WGS sequence"/>
</dbReference>
<keyword evidence="2" id="KW-1185">Reference proteome</keyword>
<comment type="caution">
    <text evidence="1">The sequence shown here is derived from an EMBL/GenBank/DDBJ whole genome shotgun (WGS) entry which is preliminary data.</text>
</comment>
<gene>
    <name evidence="1" type="ORF">V1525DRAFT_191599</name>
</gene>
<evidence type="ECO:0000313" key="2">
    <source>
        <dbReference type="Proteomes" id="UP001433508"/>
    </source>
</evidence>
<dbReference type="EMBL" id="MU971379">
    <property type="protein sequence ID" value="KAK9236820.1"/>
    <property type="molecule type" value="Genomic_DNA"/>
</dbReference>
<organism evidence="1 2">
    <name type="scientific">Lipomyces kononenkoae</name>
    <name type="common">Yeast</name>
    <dbReference type="NCBI Taxonomy" id="34357"/>
    <lineage>
        <taxon>Eukaryota</taxon>
        <taxon>Fungi</taxon>
        <taxon>Dikarya</taxon>
        <taxon>Ascomycota</taxon>
        <taxon>Saccharomycotina</taxon>
        <taxon>Lipomycetes</taxon>
        <taxon>Lipomycetales</taxon>
        <taxon>Lipomycetaceae</taxon>
        <taxon>Lipomyces</taxon>
    </lineage>
</organism>
<sequence length="1028" mass="117495">MSDTENAKPTNKAVPKFSSFNPLLLTKTSAATKKPESRLLASSIVDEHATRSSHPPNAARNRPTRQDEDRRRRHNREGDERQDNRHKLYKSRSIQEDETGKWAKSRQNPSRSWTEIANAFKEAPRERTLPSTSKPEQYANVPHEKMSNAQLFAVDTKRDPDNLTYGKLSQYSVPKYYRVGGGRVLGLAPGFRLEQPDAEVTGPTIIVRDSGQDSEMKPRRTWVLSSRTKRLRVGAQHDDSQELVGTFVPLSSRYIPGGKGMDDDRMDVGLDGTNGSESDITSDEADARDIHSSATQKIIELSKAVDEFPKSPARWHELASAMADNAPSGSRIRIRWEMSFSVYEKAVEENPGETSLTLKYMHLFENLKGKYLAAKKWLELIDNYPKNLDFWIGWMEFNIRDSSSFEYESVLAKLIQVVAKVVGAAEDDNEVEENLVYVLVRVCRYIYEAGYTEQGIAIIQGLLQLNYFCAVKSTDLSVRLQWLRTVWAAETPRIGEIDGERWQNTYLASKSDSPVSQPEAVLKESWIKQEREASKYILPSRTDQDDDDPFRVVLFTDIQPFMYFFHTSNACTDLVWASLKFLGCNVTKWNGNSFLDSWPAKFSIEETALGIDPFEHVIDVEFTDRLIKSLQTVVDDEDLLVWFLEWDFRKNGSASVKTAKSLLKRVRDGIKLWRLYSSIEWRLGHKEKANSVYMTAVEFLKDDDRCIFVWESWAELAFFEKQEDAINILLGISEGKKLQEVSNTSVLKARTTLTAMIRRFSAQGQPDLASNAIKCLALIEYLASDQDIDSATQLFTSFTDELRLRYPDESEVHESASLFMAKLIKFHMSQSAFYKVATLRGYLDSCIRAFPQNMEFIAMYAVNERKYRIENNVNNLLNTVLLNEEVVTVALWRFAIWYQLELGAVHLARSSFERAVTCDRTQNNVGLWSAYMLFEMQQGMRLNAKKVLFRAIALCPWARDILLHAFDTLREVMNDSELRQACDILMERELRIRVEIPENEFGHLDVVQAASIDLPLDADSEDESDSAG</sequence>
<reference evidence="2" key="1">
    <citation type="journal article" date="2024" name="Front. Bioeng. Biotechnol.">
        <title>Genome-scale model development and genomic sequencing of the oleaginous clade Lipomyces.</title>
        <authorList>
            <person name="Czajka J.J."/>
            <person name="Han Y."/>
            <person name="Kim J."/>
            <person name="Mondo S.J."/>
            <person name="Hofstad B.A."/>
            <person name="Robles A."/>
            <person name="Haridas S."/>
            <person name="Riley R."/>
            <person name="LaButti K."/>
            <person name="Pangilinan J."/>
            <person name="Andreopoulos W."/>
            <person name="Lipzen A."/>
            <person name="Yan J."/>
            <person name="Wang M."/>
            <person name="Ng V."/>
            <person name="Grigoriev I.V."/>
            <person name="Spatafora J.W."/>
            <person name="Magnuson J.K."/>
            <person name="Baker S.E."/>
            <person name="Pomraning K.R."/>
        </authorList>
    </citation>
    <scope>NUCLEOTIDE SEQUENCE [LARGE SCALE GENOMIC DNA]</scope>
    <source>
        <strain evidence="2">CBS 7786</strain>
    </source>
</reference>